<dbReference type="GO" id="GO:0005829">
    <property type="term" value="C:cytosol"/>
    <property type="evidence" value="ECO:0007669"/>
    <property type="project" value="TreeGrafter"/>
</dbReference>
<dbReference type="Pfam" id="PF01063">
    <property type="entry name" value="Aminotran_4"/>
    <property type="match status" value="1"/>
</dbReference>
<dbReference type="GO" id="GO:0046394">
    <property type="term" value="P:carboxylic acid biosynthetic process"/>
    <property type="evidence" value="ECO:0007669"/>
    <property type="project" value="UniProtKB-ARBA"/>
</dbReference>
<keyword evidence="3" id="KW-0663">Pyridoxal phosphate</keyword>
<protein>
    <submittedName>
        <fullName evidence="4">Unannotated protein</fullName>
    </submittedName>
</protein>
<dbReference type="InterPro" id="IPR043131">
    <property type="entry name" value="BCAT-like_N"/>
</dbReference>
<dbReference type="AlphaFoldDB" id="A0A6J6ZZ30"/>
<dbReference type="FunFam" id="3.20.10.10:FF:000002">
    <property type="entry name" value="D-alanine aminotransferase"/>
    <property type="match status" value="1"/>
</dbReference>
<evidence type="ECO:0000256" key="1">
    <source>
        <dbReference type="ARBA" id="ARBA00001933"/>
    </source>
</evidence>
<comment type="similarity">
    <text evidence="2">Belongs to the class-IV pyridoxal-phosphate-dependent aminotransferase family.</text>
</comment>
<sequence>MMIWVGDRDFGSLVSQDEALVSVLDHGFTVADGIFETLKVVNGSAFAISRHLRRLSASARAMGLVDPDLDVIRAAVGEVLFANRPLLAGPGRLRITYTGGFAPLGSDRGAAVPTLVVAVSPQVPWPDTTTVVTVPWVRNERSAIAGVKTTSYAENVVALLRAHELGASEAILANTRGELCEGTGTNIFVIIDGQVFTPPLTSGCLAGVTRELILEWFDVTEQELDLSVLPGADEVFISSSTRDVHPVVRVDERVWAKAGPIASAMREEFAVRAAADIDP</sequence>
<dbReference type="InterPro" id="IPR001544">
    <property type="entry name" value="Aminotrans_IV"/>
</dbReference>
<organism evidence="4">
    <name type="scientific">freshwater metagenome</name>
    <dbReference type="NCBI Taxonomy" id="449393"/>
    <lineage>
        <taxon>unclassified sequences</taxon>
        <taxon>metagenomes</taxon>
        <taxon>ecological metagenomes</taxon>
    </lineage>
</organism>
<evidence type="ECO:0000313" key="4">
    <source>
        <dbReference type="EMBL" id="CAB4825714.1"/>
    </source>
</evidence>
<proteinExistence type="inferred from homology"/>
<gene>
    <name evidence="4" type="ORF">UFOPK3204_00474</name>
</gene>
<dbReference type="EMBL" id="CAFABK010000014">
    <property type="protein sequence ID" value="CAB4825714.1"/>
    <property type="molecule type" value="Genomic_DNA"/>
</dbReference>
<dbReference type="SUPFAM" id="SSF56752">
    <property type="entry name" value="D-aminoacid aminotransferase-like PLP-dependent enzymes"/>
    <property type="match status" value="1"/>
</dbReference>
<dbReference type="GO" id="GO:0003824">
    <property type="term" value="F:catalytic activity"/>
    <property type="evidence" value="ECO:0007669"/>
    <property type="project" value="InterPro"/>
</dbReference>
<dbReference type="InterPro" id="IPR050571">
    <property type="entry name" value="Class-IV_PLP-Dep_Aminotrnsfr"/>
</dbReference>
<dbReference type="PROSITE" id="PS00770">
    <property type="entry name" value="AA_TRANSFER_CLASS_4"/>
    <property type="match status" value="1"/>
</dbReference>
<dbReference type="InterPro" id="IPR043132">
    <property type="entry name" value="BCAT-like_C"/>
</dbReference>
<dbReference type="PANTHER" id="PTHR42743">
    <property type="entry name" value="AMINO-ACID AMINOTRANSFERASE"/>
    <property type="match status" value="1"/>
</dbReference>
<evidence type="ECO:0000256" key="3">
    <source>
        <dbReference type="ARBA" id="ARBA00022898"/>
    </source>
</evidence>
<dbReference type="Gene3D" id="3.30.470.10">
    <property type="match status" value="1"/>
</dbReference>
<dbReference type="InterPro" id="IPR018300">
    <property type="entry name" value="Aminotrans_IV_CS"/>
</dbReference>
<dbReference type="Gene3D" id="3.20.10.10">
    <property type="entry name" value="D-amino Acid Aminotransferase, subunit A, domain 2"/>
    <property type="match status" value="1"/>
</dbReference>
<evidence type="ECO:0000256" key="2">
    <source>
        <dbReference type="ARBA" id="ARBA00009320"/>
    </source>
</evidence>
<comment type="cofactor">
    <cofactor evidence="1">
        <name>pyridoxal 5'-phosphate</name>
        <dbReference type="ChEBI" id="CHEBI:597326"/>
    </cofactor>
</comment>
<accession>A0A6J6ZZ30</accession>
<name>A0A6J6ZZ30_9ZZZZ</name>
<dbReference type="PANTHER" id="PTHR42743:SF11">
    <property type="entry name" value="AMINODEOXYCHORISMATE LYASE"/>
    <property type="match status" value="1"/>
</dbReference>
<dbReference type="InterPro" id="IPR036038">
    <property type="entry name" value="Aminotransferase-like"/>
</dbReference>
<reference evidence="4" key="1">
    <citation type="submission" date="2020-05" db="EMBL/GenBank/DDBJ databases">
        <authorList>
            <person name="Chiriac C."/>
            <person name="Salcher M."/>
            <person name="Ghai R."/>
            <person name="Kavagutti S V."/>
        </authorList>
    </citation>
    <scope>NUCLEOTIDE SEQUENCE</scope>
</reference>
<dbReference type="GO" id="GO:0008652">
    <property type="term" value="P:amino acid biosynthetic process"/>
    <property type="evidence" value="ECO:0007669"/>
    <property type="project" value="UniProtKB-ARBA"/>
</dbReference>